<accession>A0ABQ9DID6</accession>
<comment type="caution">
    <text evidence="1">The sequence shown here is derived from an EMBL/GenBank/DDBJ whole genome shotgun (WGS) entry which is preliminary data.</text>
</comment>
<evidence type="ECO:0000313" key="1">
    <source>
        <dbReference type="EMBL" id="KAJ7422842.1"/>
    </source>
</evidence>
<protein>
    <submittedName>
        <fullName evidence="1">Uncharacterized protein</fullName>
    </submittedName>
</protein>
<name>A0ABQ9DID6_9PASS</name>
<dbReference type="EMBL" id="WHWB01032942">
    <property type="protein sequence ID" value="KAJ7422842.1"/>
    <property type="molecule type" value="Genomic_DNA"/>
</dbReference>
<reference evidence="1" key="1">
    <citation type="submission" date="2019-10" db="EMBL/GenBank/DDBJ databases">
        <authorList>
            <person name="Soares A.E.R."/>
            <person name="Aleixo A."/>
            <person name="Schneider P."/>
            <person name="Miyaki C.Y."/>
            <person name="Schneider M.P."/>
            <person name="Mello C."/>
            <person name="Vasconcelos A.T.R."/>
        </authorList>
    </citation>
    <scope>NUCLEOTIDE SEQUENCE</scope>
    <source>
        <tissue evidence="1">Muscle</tissue>
    </source>
</reference>
<sequence length="141" mass="16166">MLMRTQLRWAGHISRMEDHHLLKIVLYGELATGCRKRGAPKRRYKDSLDKYLSLGHIDCHQRSTLASNLDSWRHIIHNTAVSFENARRVSLEEKRQHRKNHSLPILPKETFRCVFCDCLAYPISAFLATSKPAACVGSALP</sequence>
<organism evidence="1 2">
    <name type="scientific">Willisornis vidua</name>
    <name type="common">Xingu scale-backed antbird</name>
    <dbReference type="NCBI Taxonomy" id="1566151"/>
    <lineage>
        <taxon>Eukaryota</taxon>
        <taxon>Metazoa</taxon>
        <taxon>Chordata</taxon>
        <taxon>Craniata</taxon>
        <taxon>Vertebrata</taxon>
        <taxon>Euteleostomi</taxon>
        <taxon>Archelosauria</taxon>
        <taxon>Archosauria</taxon>
        <taxon>Dinosauria</taxon>
        <taxon>Saurischia</taxon>
        <taxon>Theropoda</taxon>
        <taxon>Coelurosauria</taxon>
        <taxon>Aves</taxon>
        <taxon>Neognathae</taxon>
        <taxon>Neoaves</taxon>
        <taxon>Telluraves</taxon>
        <taxon>Australaves</taxon>
        <taxon>Passeriformes</taxon>
        <taxon>Thamnophilidae</taxon>
        <taxon>Willisornis</taxon>
    </lineage>
</organism>
<dbReference type="Proteomes" id="UP001145742">
    <property type="component" value="Unassembled WGS sequence"/>
</dbReference>
<keyword evidence="2" id="KW-1185">Reference proteome</keyword>
<evidence type="ECO:0000313" key="2">
    <source>
        <dbReference type="Proteomes" id="UP001145742"/>
    </source>
</evidence>
<gene>
    <name evidence="1" type="ORF">WISP_36456</name>
</gene>
<proteinExistence type="predicted"/>